<evidence type="ECO:0000256" key="1">
    <source>
        <dbReference type="SAM" id="SignalP"/>
    </source>
</evidence>
<dbReference type="OrthoDB" id="5538558at2759"/>
<feature type="chain" id="PRO_5025422781" evidence="1">
    <location>
        <begin position="26"/>
        <end position="111"/>
    </location>
</feature>
<keyword evidence="3" id="KW-1185">Reference proteome</keyword>
<keyword evidence="1" id="KW-0732">Signal</keyword>
<name>A0A6A7A4C0_9PLEO</name>
<sequence>MRTLLARSALLRLPLPLTQQVGCYARYKSTDTPATAALSPRWLSDVKTRIGKCIMFGINPSQTQEAGSILQEISTDWRELVAGSEGFLTSKEYRGLYRQEVVWGEMDSMAT</sequence>
<evidence type="ECO:0000313" key="2">
    <source>
        <dbReference type="EMBL" id="KAF2827674.1"/>
    </source>
</evidence>
<gene>
    <name evidence="2" type="ORF">CC86DRAFT_214733</name>
</gene>
<organism evidence="2 3">
    <name type="scientific">Ophiobolus disseminans</name>
    <dbReference type="NCBI Taxonomy" id="1469910"/>
    <lineage>
        <taxon>Eukaryota</taxon>
        <taxon>Fungi</taxon>
        <taxon>Dikarya</taxon>
        <taxon>Ascomycota</taxon>
        <taxon>Pezizomycotina</taxon>
        <taxon>Dothideomycetes</taxon>
        <taxon>Pleosporomycetidae</taxon>
        <taxon>Pleosporales</taxon>
        <taxon>Pleosporineae</taxon>
        <taxon>Phaeosphaeriaceae</taxon>
        <taxon>Ophiobolus</taxon>
    </lineage>
</organism>
<feature type="signal peptide" evidence="1">
    <location>
        <begin position="1"/>
        <end position="25"/>
    </location>
</feature>
<dbReference type="EMBL" id="MU006224">
    <property type="protein sequence ID" value="KAF2827674.1"/>
    <property type="molecule type" value="Genomic_DNA"/>
</dbReference>
<dbReference type="AlphaFoldDB" id="A0A6A7A4C0"/>
<proteinExistence type="predicted"/>
<accession>A0A6A7A4C0</accession>
<dbReference type="Proteomes" id="UP000799424">
    <property type="component" value="Unassembled WGS sequence"/>
</dbReference>
<protein>
    <submittedName>
        <fullName evidence="2">Uncharacterized protein</fullName>
    </submittedName>
</protein>
<reference evidence="2" key="1">
    <citation type="journal article" date="2020" name="Stud. Mycol.">
        <title>101 Dothideomycetes genomes: a test case for predicting lifestyles and emergence of pathogens.</title>
        <authorList>
            <person name="Haridas S."/>
            <person name="Albert R."/>
            <person name="Binder M."/>
            <person name="Bloem J."/>
            <person name="Labutti K."/>
            <person name="Salamov A."/>
            <person name="Andreopoulos B."/>
            <person name="Baker S."/>
            <person name="Barry K."/>
            <person name="Bills G."/>
            <person name="Bluhm B."/>
            <person name="Cannon C."/>
            <person name="Castanera R."/>
            <person name="Culley D."/>
            <person name="Daum C."/>
            <person name="Ezra D."/>
            <person name="Gonzalez J."/>
            <person name="Henrissat B."/>
            <person name="Kuo A."/>
            <person name="Liang C."/>
            <person name="Lipzen A."/>
            <person name="Lutzoni F."/>
            <person name="Magnuson J."/>
            <person name="Mondo S."/>
            <person name="Nolan M."/>
            <person name="Ohm R."/>
            <person name="Pangilinan J."/>
            <person name="Park H.-J."/>
            <person name="Ramirez L."/>
            <person name="Alfaro M."/>
            <person name="Sun H."/>
            <person name="Tritt A."/>
            <person name="Yoshinaga Y."/>
            <person name="Zwiers L.-H."/>
            <person name="Turgeon B."/>
            <person name="Goodwin S."/>
            <person name="Spatafora J."/>
            <person name="Crous P."/>
            <person name="Grigoriev I."/>
        </authorList>
    </citation>
    <scope>NUCLEOTIDE SEQUENCE</scope>
    <source>
        <strain evidence="2">CBS 113818</strain>
    </source>
</reference>
<evidence type="ECO:0000313" key="3">
    <source>
        <dbReference type="Proteomes" id="UP000799424"/>
    </source>
</evidence>